<evidence type="ECO:0000256" key="1">
    <source>
        <dbReference type="SAM" id="MobiDB-lite"/>
    </source>
</evidence>
<reference evidence="2" key="2">
    <citation type="submission" date="2015-12" db="EMBL/GenBank/DDBJ databases">
        <title>Update maize B73 reference genome by single molecule sequencing technologies.</title>
        <authorList>
            <consortium name="Maize Genome Sequencing Project"/>
            <person name="Ware D."/>
        </authorList>
    </citation>
    <scope>NUCLEOTIDE SEQUENCE</scope>
    <source>
        <tissue evidence="2">Seedling</tissue>
    </source>
</reference>
<organism evidence="2">
    <name type="scientific">Zea mays</name>
    <name type="common">Maize</name>
    <dbReference type="NCBI Taxonomy" id="4577"/>
    <lineage>
        <taxon>Eukaryota</taxon>
        <taxon>Viridiplantae</taxon>
        <taxon>Streptophyta</taxon>
        <taxon>Embryophyta</taxon>
        <taxon>Tracheophyta</taxon>
        <taxon>Spermatophyta</taxon>
        <taxon>Magnoliopsida</taxon>
        <taxon>Liliopsida</taxon>
        <taxon>Poales</taxon>
        <taxon>Poaceae</taxon>
        <taxon>PACMAD clade</taxon>
        <taxon>Panicoideae</taxon>
        <taxon>Andropogonodae</taxon>
        <taxon>Andropogoneae</taxon>
        <taxon>Tripsacinae</taxon>
        <taxon>Zea</taxon>
    </lineage>
</organism>
<name>K7VDH0_MAIZE</name>
<dbReference type="HOGENOM" id="CLU_1108468_0_0_1"/>
<sequence length="251" mass="26665">MVLGGSPPRQALQPGVHGANVLHSIPLPQAPSAQSISLGPGSSSRSPQQLPQRRPPLPQVRQPSPTKLLPWRCYLQDGARHPKEIPPGHWRSQARAGARQGLTDALSMAGFKQWVEPLFLPWHLTPALLCPTTPSLSTGASALCISLAQEIPKCRRPGLPWPLASPCNRAPLLPSHGLASGVHRAPPRSSSPLLLWPVTPSGGSSSCHVGRRSFSPATVEPAWTRSALCSSAGPQQQPRHPLCIVPSACSM</sequence>
<dbReference type="EMBL" id="CM000784">
    <property type="protein sequence ID" value="AQK92089.1"/>
    <property type="molecule type" value="Genomic_DNA"/>
</dbReference>
<reference evidence="3" key="4">
    <citation type="submission" date="2021-05" db="UniProtKB">
        <authorList>
            <consortium name="EnsemblPlants"/>
        </authorList>
    </citation>
    <scope>IDENTIFICATION</scope>
    <source>
        <strain evidence="3">cv. B73</strain>
    </source>
</reference>
<dbReference type="PaxDb" id="4577-GRMZM2G067256_P01"/>
<keyword evidence="4" id="KW-1185">Reference proteome</keyword>
<evidence type="ECO:0000313" key="2">
    <source>
        <dbReference type="EMBL" id="AQK92088.1"/>
    </source>
</evidence>
<dbReference type="EMBL" id="CM000784">
    <property type="protein sequence ID" value="AQK92088.1"/>
    <property type="molecule type" value="Genomic_DNA"/>
</dbReference>
<dbReference type="Gramene" id="Zm00001eb343650_T001">
    <property type="protein sequence ID" value="Zm00001eb343650_P001"/>
    <property type="gene ID" value="Zm00001eb343650"/>
</dbReference>
<evidence type="ECO:0000313" key="3">
    <source>
        <dbReference type="EnsemblPlants" id="Zm00001eb343650_P001"/>
    </source>
</evidence>
<reference evidence="3" key="3">
    <citation type="submission" date="2019-07" db="EMBL/GenBank/DDBJ databases">
        <authorList>
            <person name="Seetharam A."/>
            <person name="Woodhouse M."/>
            <person name="Cannon E."/>
        </authorList>
    </citation>
    <scope>NUCLEOTIDE SEQUENCE [LARGE SCALE GENOMIC DNA]</scope>
    <source>
        <strain evidence="3">cv. B73</strain>
    </source>
</reference>
<accession>K7VDH0</accession>
<dbReference type="EnsemblPlants" id="Zm00001eb343650_T001">
    <property type="protein sequence ID" value="Zm00001eb343650_P001"/>
    <property type="gene ID" value="Zm00001eb343650"/>
</dbReference>
<gene>
    <name evidence="2" type="ORF">ZEAMMB73_Zm00001d009558</name>
</gene>
<feature type="region of interest" description="Disordered" evidence="1">
    <location>
        <begin position="1"/>
        <end position="65"/>
    </location>
</feature>
<protein>
    <submittedName>
        <fullName evidence="2 3">Uncharacterized protein</fullName>
    </submittedName>
</protein>
<dbReference type="AlphaFoldDB" id="K7VDH0"/>
<feature type="compositionally biased region" description="Low complexity" evidence="1">
    <location>
        <begin position="32"/>
        <end position="52"/>
    </location>
</feature>
<proteinExistence type="predicted"/>
<dbReference type="Proteomes" id="UP000007305">
    <property type="component" value="Chromosome 8"/>
</dbReference>
<dbReference type="Gramene" id="Zm00001eb343650_T002">
    <property type="protein sequence ID" value="Zm00001eb343650_P002"/>
    <property type="gene ID" value="Zm00001eb343650"/>
</dbReference>
<evidence type="ECO:0000313" key="4">
    <source>
        <dbReference type="Proteomes" id="UP000007305"/>
    </source>
</evidence>
<reference evidence="4" key="1">
    <citation type="journal article" date="2009" name="Science">
        <title>The B73 maize genome: complexity, diversity, and dynamics.</title>
        <authorList>
            <person name="Schnable P.S."/>
            <person name="Ware D."/>
            <person name="Fulton R.S."/>
            <person name="Stein J.C."/>
            <person name="Wei F."/>
            <person name="Pasternak S."/>
            <person name="Liang C."/>
            <person name="Zhang J."/>
            <person name="Fulton L."/>
            <person name="Graves T.A."/>
            <person name="Minx P."/>
            <person name="Reily A.D."/>
            <person name="Courtney L."/>
            <person name="Kruchowski S.S."/>
            <person name="Tomlinson C."/>
            <person name="Strong C."/>
            <person name="Delehaunty K."/>
            <person name="Fronick C."/>
            <person name="Courtney B."/>
            <person name="Rock S.M."/>
            <person name="Belter E."/>
            <person name="Du F."/>
            <person name="Kim K."/>
            <person name="Abbott R.M."/>
            <person name="Cotton M."/>
            <person name="Levy A."/>
            <person name="Marchetto P."/>
            <person name="Ochoa K."/>
            <person name="Jackson S.M."/>
            <person name="Gillam B."/>
            <person name="Chen W."/>
            <person name="Yan L."/>
            <person name="Higginbotham J."/>
            <person name="Cardenas M."/>
            <person name="Waligorski J."/>
            <person name="Applebaum E."/>
            <person name="Phelps L."/>
            <person name="Falcone J."/>
            <person name="Kanchi K."/>
            <person name="Thane T."/>
            <person name="Scimone A."/>
            <person name="Thane N."/>
            <person name="Henke J."/>
            <person name="Wang T."/>
            <person name="Ruppert J."/>
            <person name="Shah N."/>
            <person name="Rotter K."/>
            <person name="Hodges J."/>
            <person name="Ingenthron E."/>
            <person name="Cordes M."/>
            <person name="Kohlberg S."/>
            <person name="Sgro J."/>
            <person name="Delgado B."/>
            <person name="Mead K."/>
            <person name="Chinwalla A."/>
            <person name="Leonard S."/>
            <person name="Crouse K."/>
            <person name="Collura K."/>
            <person name="Kudrna D."/>
            <person name="Currie J."/>
            <person name="He R."/>
            <person name="Angelova A."/>
            <person name="Rajasekar S."/>
            <person name="Mueller T."/>
            <person name="Lomeli R."/>
            <person name="Scara G."/>
            <person name="Ko A."/>
            <person name="Delaney K."/>
            <person name="Wissotski M."/>
            <person name="Lopez G."/>
            <person name="Campos D."/>
            <person name="Braidotti M."/>
            <person name="Ashley E."/>
            <person name="Golser W."/>
            <person name="Kim H."/>
            <person name="Lee S."/>
            <person name="Lin J."/>
            <person name="Dujmic Z."/>
            <person name="Kim W."/>
            <person name="Talag J."/>
            <person name="Zuccolo A."/>
            <person name="Fan C."/>
            <person name="Sebastian A."/>
            <person name="Kramer M."/>
            <person name="Spiegel L."/>
            <person name="Nascimento L."/>
            <person name="Zutavern T."/>
            <person name="Miller B."/>
            <person name="Ambroise C."/>
            <person name="Muller S."/>
            <person name="Spooner W."/>
            <person name="Narechania A."/>
            <person name="Ren L."/>
            <person name="Wei S."/>
            <person name="Kumari S."/>
            <person name="Faga B."/>
            <person name="Levy M.J."/>
            <person name="McMahan L."/>
            <person name="Van Buren P."/>
            <person name="Vaughn M.W."/>
            <person name="Ying K."/>
            <person name="Yeh C.-T."/>
            <person name="Emrich S.J."/>
            <person name="Jia Y."/>
            <person name="Kalyanaraman A."/>
            <person name="Hsia A.-P."/>
            <person name="Barbazuk W.B."/>
            <person name="Baucom R.S."/>
            <person name="Brutnell T.P."/>
            <person name="Carpita N.C."/>
            <person name="Chaparro C."/>
            <person name="Chia J.-M."/>
            <person name="Deragon J.-M."/>
            <person name="Estill J.C."/>
            <person name="Fu Y."/>
            <person name="Jeddeloh J.A."/>
            <person name="Han Y."/>
            <person name="Lee H."/>
            <person name="Li P."/>
            <person name="Lisch D.R."/>
            <person name="Liu S."/>
            <person name="Liu Z."/>
            <person name="Nagel D.H."/>
            <person name="McCann M.C."/>
            <person name="SanMiguel P."/>
            <person name="Myers A.M."/>
            <person name="Nettleton D."/>
            <person name="Nguyen J."/>
            <person name="Penning B.W."/>
            <person name="Ponnala L."/>
            <person name="Schneider K.L."/>
            <person name="Schwartz D.C."/>
            <person name="Sharma A."/>
            <person name="Soderlund C."/>
            <person name="Springer N.M."/>
            <person name="Sun Q."/>
            <person name="Wang H."/>
            <person name="Waterman M."/>
            <person name="Westerman R."/>
            <person name="Wolfgruber T.K."/>
            <person name="Yang L."/>
            <person name="Yu Y."/>
            <person name="Zhang L."/>
            <person name="Zhou S."/>
            <person name="Zhu Q."/>
            <person name="Bennetzen J.L."/>
            <person name="Dawe R.K."/>
            <person name="Jiang J."/>
            <person name="Jiang N."/>
            <person name="Presting G.G."/>
            <person name="Wessler S.R."/>
            <person name="Aluru S."/>
            <person name="Martienssen R.A."/>
            <person name="Clifton S.W."/>
            <person name="McCombie W.R."/>
            <person name="Wing R.A."/>
            <person name="Wilson R.K."/>
        </authorList>
    </citation>
    <scope>NUCLEOTIDE SEQUENCE [LARGE SCALE GENOMIC DNA]</scope>
    <source>
        <strain evidence="4">cv. B73</strain>
    </source>
</reference>
<dbReference type="EnsemblPlants" id="Zm00001eb343650_T002">
    <property type="protein sequence ID" value="Zm00001eb343650_P002"/>
    <property type="gene ID" value="Zm00001eb343650"/>
</dbReference>